<dbReference type="InterPro" id="IPR058002">
    <property type="entry name" value="Gp82"/>
</dbReference>
<proteinExistence type="predicted"/>
<name>A0A6J5M6E7_9CAUD</name>
<accession>A0A6J5M6E7</accession>
<dbReference type="Pfam" id="PF25735">
    <property type="entry name" value="Phage_L5_gp82"/>
    <property type="match status" value="1"/>
</dbReference>
<gene>
    <name evidence="2" type="ORF">UFOVP411_34</name>
</gene>
<evidence type="ECO:0000313" key="2">
    <source>
        <dbReference type="EMBL" id="CAB4141057.1"/>
    </source>
</evidence>
<feature type="region of interest" description="Disordered" evidence="1">
    <location>
        <begin position="102"/>
        <end position="129"/>
    </location>
</feature>
<sequence>MSAREYRPIPAGARVQYVEVYRNLHLGRRGGTPVYSVRHAGKVIGHAHWVLLLDATCRARRAGWERAYASGRKEVYATIEGVLVGWGEASSPHYEPPDALRDATGAEMRPTGAARPPVATPRDRESTGSLPCPHWTLKWGPDGSLLRPLLGARAVHLGAAATLYGPLRLGPPVALDIPAGAR</sequence>
<organism evidence="2">
    <name type="scientific">uncultured Caudovirales phage</name>
    <dbReference type="NCBI Taxonomy" id="2100421"/>
    <lineage>
        <taxon>Viruses</taxon>
        <taxon>Duplodnaviria</taxon>
        <taxon>Heunggongvirae</taxon>
        <taxon>Uroviricota</taxon>
        <taxon>Caudoviricetes</taxon>
        <taxon>Peduoviridae</taxon>
        <taxon>Maltschvirus</taxon>
        <taxon>Maltschvirus maltsch</taxon>
    </lineage>
</organism>
<protein>
    <submittedName>
        <fullName evidence="2">Uncharacterized protein</fullName>
    </submittedName>
</protein>
<evidence type="ECO:0000256" key="1">
    <source>
        <dbReference type="SAM" id="MobiDB-lite"/>
    </source>
</evidence>
<reference evidence="2" key="1">
    <citation type="submission" date="2020-04" db="EMBL/GenBank/DDBJ databases">
        <authorList>
            <person name="Chiriac C."/>
            <person name="Salcher M."/>
            <person name="Ghai R."/>
            <person name="Kavagutti S V."/>
        </authorList>
    </citation>
    <scope>NUCLEOTIDE SEQUENCE</scope>
</reference>
<dbReference type="EMBL" id="LR796385">
    <property type="protein sequence ID" value="CAB4141057.1"/>
    <property type="molecule type" value="Genomic_DNA"/>
</dbReference>